<dbReference type="CDD" id="cd00383">
    <property type="entry name" value="trans_reg_C"/>
    <property type="match status" value="1"/>
</dbReference>
<comment type="function">
    <text evidence="7">May play the central regulatory role in sporulation. It may be an element of the effector pathway responsible for the activation of sporulation genes in response to nutritional stress. Spo0A may act in concert with spo0H (a sigma factor) to control the expression of some genes that are critical to the sporulation process.</text>
</comment>
<dbReference type="InterPro" id="IPR001867">
    <property type="entry name" value="OmpR/PhoB-type_DNA-bd"/>
</dbReference>
<dbReference type="Gene3D" id="1.10.10.10">
    <property type="entry name" value="Winged helix-like DNA-binding domain superfamily/Winged helix DNA-binding domain"/>
    <property type="match status" value="1"/>
</dbReference>
<dbReference type="PROSITE" id="PS51755">
    <property type="entry name" value="OMPR_PHOB"/>
    <property type="match status" value="1"/>
</dbReference>
<evidence type="ECO:0000259" key="11">
    <source>
        <dbReference type="PROSITE" id="PS51755"/>
    </source>
</evidence>
<dbReference type="Pfam" id="PF00486">
    <property type="entry name" value="Trans_reg_C"/>
    <property type="match status" value="1"/>
</dbReference>
<feature type="modified residue" description="4-aspartylphosphate" evidence="8">
    <location>
        <position position="51"/>
    </location>
</feature>
<dbReference type="InterPro" id="IPR039420">
    <property type="entry name" value="WalR-like"/>
</dbReference>
<evidence type="ECO:0000256" key="2">
    <source>
        <dbReference type="ARBA" id="ARBA00022553"/>
    </source>
</evidence>
<evidence type="ECO:0000256" key="3">
    <source>
        <dbReference type="ARBA" id="ARBA00023012"/>
    </source>
</evidence>
<dbReference type="SUPFAM" id="SSF46894">
    <property type="entry name" value="C-terminal effector domain of the bipartite response regulators"/>
    <property type="match status" value="1"/>
</dbReference>
<dbReference type="EMBL" id="FOZC01000002">
    <property type="protein sequence ID" value="SFR66752.1"/>
    <property type="molecule type" value="Genomic_DNA"/>
</dbReference>
<dbReference type="GO" id="GO:0006355">
    <property type="term" value="P:regulation of DNA-templated transcription"/>
    <property type="evidence" value="ECO:0007669"/>
    <property type="project" value="InterPro"/>
</dbReference>
<dbReference type="GO" id="GO:0032993">
    <property type="term" value="C:protein-DNA complex"/>
    <property type="evidence" value="ECO:0007669"/>
    <property type="project" value="TreeGrafter"/>
</dbReference>
<accession>A0A1I6IJ56</accession>
<keyword evidence="4" id="KW-0805">Transcription regulation</keyword>
<evidence type="ECO:0000256" key="5">
    <source>
        <dbReference type="ARBA" id="ARBA00023125"/>
    </source>
</evidence>
<dbReference type="RefSeq" id="WP_031471395.1">
    <property type="nucleotide sequence ID" value="NZ_FOZC01000002.1"/>
</dbReference>
<dbReference type="GO" id="GO:0000156">
    <property type="term" value="F:phosphorelay response regulator activity"/>
    <property type="evidence" value="ECO:0007669"/>
    <property type="project" value="TreeGrafter"/>
</dbReference>
<evidence type="ECO:0000313" key="13">
    <source>
        <dbReference type="Proteomes" id="UP000214760"/>
    </source>
</evidence>
<keyword evidence="3" id="KW-0902">Two-component regulatory system</keyword>
<feature type="DNA-binding region" description="OmpR/PhoB-type" evidence="9">
    <location>
        <begin position="124"/>
        <end position="221"/>
    </location>
</feature>
<dbReference type="InterPro" id="IPR036388">
    <property type="entry name" value="WH-like_DNA-bd_sf"/>
</dbReference>
<dbReference type="AlphaFoldDB" id="A0A1I6IJ56"/>
<dbReference type="Gene3D" id="3.40.50.2300">
    <property type="match status" value="1"/>
</dbReference>
<protein>
    <recommendedName>
        <fullName evidence="1">Stage 0 sporulation protein A homolog</fullName>
    </recommendedName>
</protein>
<evidence type="ECO:0000256" key="6">
    <source>
        <dbReference type="ARBA" id="ARBA00023163"/>
    </source>
</evidence>
<evidence type="ECO:0000313" key="12">
    <source>
        <dbReference type="EMBL" id="SFR66752.1"/>
    </source>
</evidence>
<keyword evidence="6" id="KW-0804">Transcription</keyword>
<dbReference type="SMART" id="SM00448">
    <property type="entry name" value="REC"/>
    <property type="match status" value="1"/>
</dbReference>
<dbReference type="SUPFAM" id="SSF52172">
    <property type="entry name" value="CheY-like"/>
    <property type="match status" value="1"/>
</dbReference>
<name>A0A1I6IJ56_9FIRM</name>
<feature type="domain" description="Response regulatory" evidence="10">
    <location>
        <begin position="2"/>
        <end position="116"/>
    </location>
</feature>
<gene>
    <name evidence="12" type="ORF">SAMN02910262_00424</name>
</gene>
<evidence type="ECO:0000256" key="4">
    <source>
        <dbReference type="ARBA" id="ARBA00023015"/>
    </source>
</evidence>
<dbReference type="Pfam" id="PF00072">
    <property type="entry name" value="Response_reg"/>
    <property type="match status" value="1"/>
</dbReference>
<evidence type="ECO:0000256" key="9">
    <source>
        <dbReference type="PROSITE-ProRule" id="PRU01091"/>
    </source>
</evidence>
<dbReference type="GO" id="GO:0005829">
    <property type="term" value="C:cytosol"/>
    <property type="evidence" value="ECO:0007669"/>
    <property type="project" value="TreeGrafter"/>
</dbReference>
<dbReference type="SMART" id="SM00862">
    <property type="entry name" value="Trans_reg_C"/>
    <property type="match status" value="1"/>
</dbReference>
<proteinExistence type="predicted"/>
<dbReference type="InterPro" id="IPR011006">
    <property type="entry name" value="CheY-like_superfamily"/>
</dbReference>
<sequence length="223" mass="24619">MKLLLAEDEKEMARALTAILEHSGYEVDAVSDGEAAVKKAAEEAYDGMIFDIMMPKKDGIEALREIRAAGDVTPVIMLTAKTEIRDRITGLDAGADDYLTKPFAMGELLARLRSMTRRNSTFAPKTLTFGCISLDMAEQELTGKSSVRLAGKESKLMEFLLQNPDKNLSTADIFRRVWGDEPAADPGIVWMYVSYLRQKLQAISADVEISGEEGGNFCLRKKS</sequence>
<keyword evidence="2 8" id="KW-0597">Phosphoprotein</keyword>
<keyword evidence="5 9" id="KW-0238">DNA-binding</keyword>
<evidence type="ECO:0000256" key="7">
    <source>
        <dbReference type="ARBA" id="ARBA00024867"/>
    </source>
</evidence>
<evidence type="ECO:0000256" key="8">
    <source>
        <dbReference type="PROSITE-ProRule" id="PRU00169"/>
    </source>
</evidence>
<dbReference type="InterPro" id="IPR016032">
    <property type="entry name" value="Sig_transdc_resp-reg_C-effctor"/>
</dbReference>
<dbReference type="PROSITE" id="PS50110">
    <property type="entry name" value="RESPONSE_REGULATORY"/>
    <property type="match status" value="1"/>
</dbReference>
<feature type="domain" description="OmpR/PhoB-type" evidence="11">
    <location>
        <begin position="124"/>
        <end position="221"/>
    </location>
</feature>
<dbReference type="GO" id="GO:0000976">
    <property type="term" value="F:transcription cis-regulatory region binding"/>
    <property type="evidence" value="ECO:0007669"/>
    <property type="project" value="TreeGrafter"/>
</dbReference>
<dbReference type="InterPro" id="IPR001789">
    <property type="entry name" value="Sig_transdc_resp-reg_receiver"/>
</dbReference>
<evidence type="ECO:0000256" key="1">
    <source>
        <dbReference type="ARBA" id="ARBA00018672"/>
    </source>
</evidence>
<organism evidence="12 13">
    <name type="scientific">[Clostridium] aminophilum</name>
    <dbReference type="NCBI Taxonomy" id="1526"/>
    <lineage>
        <taxon>Bacteria</taxon>
        <taxon>Bacillati</taxon>
        <taxon>Bacillota</taxon>
        <taxon>Clostridia</taxon>
        <taxon>Lachnospirales</taxon>
        <taxon>Lachnospiraceae</taxon>
    </lineage>
</organism>
<evidence type="ECO:0000259" key="10">
    <source>
        <dbReference type="PROSITE" id="PS50110"/>
    </source>
</evidence>
<reference evidence="12 13" key="1">
    <citation type="submission" date="2016-10" db="EMBL/GenBank/DDBJ databases">
        <authorList>
            <person name="de Groot N.N."/>
        </authorList>
    </citation>
    <scope>NUCLEOTIDE SEQUENCE [LARGE SCALE GENOMIC DNA]</scope>
    <source>
        <strain evidence="12 13">F</strain>
    </source>
</reference>
<dbReference type="Gene3D" id="6.10.250.690">
    <property type="match status" value="1"/>
</dbReference>
<dbReference type="PANTHER" id="PTHR48111:SF22">
    <property type="entry name" value="REGULATOR OF RPOS"/>
    <property type="match status" value="1"/>
</dbReference>
<dbReference type="Proteomes" id="UP000214760">
    <property type="component" value="Unassembled WGS sequence"/>
</dbReference>
<dbReference type="PANTHER" id="PTHR48111">
    <property type="entry name" value="REGULATOR OF RPOS"/>
    <property type="match status" value="1"/>
</dbReference>